<protein>
    <submittedName>
        <fullName evidence="1">Uncharacterized protein</fullName>
    </submittedName>
</protein>
<comment type="caution">
    <text evidence="1">The sequence shown here is derived from an EMBL/GenBank/DDBJ whole genome shotgun (WGS) entry which is preliminary data.</text>
</comment>
<proteinExistence type="predicted"/>
<evidence type="ECO:0000313" key="2">
    <source>
        <dbReference type="Proteomes" id="UP000596827"/>
    </source>
</evidence>
<dbReference type="AlphaFoldDB" id="A0A923M5H0"/>
<sequence length="596" mass="64049">MQPFSPNTAASVRRASAAHLAAALAPVSPEDNPGWSSLIGELDAALAQVDRDPNALDACLWAFPGRARELQQNDWSFQLADTLVARALHPTVLRSAAGHAILEVLRKNYNKMPSTSRDRLMAMLTSHTPRVPSSAVARALAVKLVKHHRGDAIDVFRHWAAASSATPEGHPDREGLAHMAVLGAMAVGDLHLPAADSSGPVQRATPSFVLARMRVGLPSERVCALVNAGNPLEDKRLRLATSVVRIAGPQDLQAACNVAFRVIEQGTPETRQATLADLPAALADACRGRSPWPRAAFDACGAVLMTPRLACTPEAAAFANLLTDHFDELAPRQRDALRELLARLAQYDLPPGTQAATTRLTRMLEPCSRVDECLAALAHPELGPAQPVVEELAESATFLSRAQKSRLLATLQRQAGTYLAHELQLEVARLVVRCFPQQEAGAFFGAEIPAGLAAAGQWFLAKRYAVDLPRGDAFNMAAYAIEEDACALRSELLQPRPVLETVRLCLDAVLRNECRMGATHHNVLDFAGSSHRVFADRLAELLAELPPQLRTLAARNARMTGALLAQEPALASGLHLVTANLAPGDAPVRIHVPERP</sequence>
<dbReference type="Proteomes" id="UP000596827">
    <property type="component" value="Unassembled WGS sequence"/>
</dbReference>
<keyword evidence="2" id="KW-1185">Reference proteome</keyword>
<dbReference type="EMBL" id="JACORU010000002">
    <property type="protein sequence ID" value="MBC5764191.1"/>
    <property type="molecule type" value="Genomic_DNA"/>
</dbReference>
<dbReference type="RefSeq" id="WP_187080670.1">
    <property type="nucleotide sequence ID" value="NZ_JACORU010000002.1"/>
</dbReference>
<evidence type="ECO:0000313" key="1">
    <source>
        <dbReference type="EMBL" id="MBC5764191.1"/>
    </source>
</evidence>
<gene>
    <name evidence="1" type="ORF">H8R02_07010</name>
</gene>
<reference evidence="1" key="1">
    <citation type="submission" date="2020-08" db="EMBL/GenBank/DDBJ databases">
        <title>Ramlibacter sp. GTP1 16S ribosomal RNA gene genome sequencing and assembly.</title>
        <authorList>
            <person name="Kang M."/>
        </authorList>
    </citation>
    <scope>NUCLEOTIDE SEQUENCE</scope>
    <source>
        <strain evidence="1">GTP1</strain>
    </source>
</reference>
<organism evidence="1 2">
    <name type="scientific">Ramlibacter albus</name>
    <dbReference type="NCBI Taxonomy" id="2079448"/>
    <lineage>
        <taxon>Bacteria</taxon>
        <taxon>Pseudomonadati</taxon>
        <taxon>Pseudomonadota</taxon>
        <taxon>Betaproteobacteria</taxon>
        <taxon>Burkholderiales</taxon>
        <taxon>Comamonadaceae</taxon>
        <taxon>Ramlibacter</taxon>
    </lineage>
</organism>
<name>A0A923M5H0_9BURK</name>
<accession>A0A923M5H0</accession>